<evidence type="ECO:0000313" key="2">
    <source>
        <dbReference type="EMBL" id="RLM91682.1"/>
    </source>
</evidence>
<dbReference type="EMBL" id="PQIB02000010">
    <property type="protein sequence ID" value="RLM91682.1"/>
    <property type="molecule type" value="Genomic_DNA"/>
</dbReference>
<sequence length="150" mass="15949">MAPHEAVSFVRGRRLGASARPSSPASSRFAAASTPLLEEGLSRRPRISGHQRFRPHQPRSAMSRSASADPASSPTAPTSSASATARGTLPAPLRRGRQQHAPAPSVPRRQVDKRGAVASLDAGTAAEERGQHVAWPTELMDLSARAYGWR</sequence>
<dbReference type="AlphaFoldDB" id="A0A3L6QWU9"/>
<feature type="compositionally biased region" description="Low complexity" evidence="1">
    <location>
        <begin position="59"/>
        <end position="86"/>
    </location>
</feature>
<evidence type="ECO:0000256" key="1">
    <source>
        <dbReference type="SAM" id="MobiDB-lite"/>
    </source>
</evidence>
<comment type="caution">
    <text evidence="2">The sequence shown here is derived from an EMBL/GenBank/DDBJ whole genome shotgun (WGS) entry which is preliminary data.</text>
</comment>
<protein>
    <submittedName>
        <fullName evidence="2">Uncharacterized protein</fullName>
    </submittedName>
</protein>
<proteinExistence type="predicted"/>
<name>A0A3L6QWU9_PANMI</name>
<reference evidence="3" key="1">
    <citation type="journal article" date="2019" name="Nat. Commun.">
        <title>The genome of broomcorn millet.</title>
        <authorList>
            <person name="Zou C."/>
            <person name="Miki D."/>
            <person name="Li D."/>
            <person name="Tang Q."/>
            <person name="Xiao L."/>
            <person name="Rajput S."/>
            <person name="Deng P."/>
            <person name="Jia W."/>
            <person name="Huang R."/>
            <person name="Zhang M."/>
            <person name="Sun Y."/>
            <person name="Hu J."/>
            <person name="Fu X."/>
            <person name="Schnable P.S."/>
            <person name="Li F."/>
            <person name="Zhang H."/>
            <person name="Feng B."/>
            <person name="Zhu X."/>
            <person name="Liu R."/>
            <person name="Schnable J.C."/>
            <person name="Zhu J.-K."/>
            <person name="Zhang H."/>
        </authorList>
    </citation>
    <scope>NUCLEOTIDE SEQUENCE [LARGE SCALE GENOMIC DNA]</scope>
</reference>
<organism evidence="2 3">
    <name type="scientific">Panicum miliaceum</name>
    <name type="common">Proso millet</name>
    <name type="synonym">Broomcorn millet</name>
    <dbReference type="NCBI Taxonomy" id="4540"/>
    <lineage>
        <taxon>Eukaryota</taxon>
        <taxon>Viridiplantae</taxon>
        <taxon>Streptophyta</taxon>
        <taxon>Embryophyta</taxon>
        <taxon>Tracheophyta</taxon>
        <taxon>Spermatophyta</taxon>
        <taxon>Magnoliopsida</taxon>
        <taxon>Liliopsida</taxon>
        <taxon>Poales</taxon>
        <taxon>Poaceae</taxon>
        <taxon>PACMAD clade</taxon>
        <taxon>Panicoideae</taxon>
        <taxon>Panicodae</taxon>
        <taxon>Paniceae</taxon>
        <taxon>Panicinae</taxon>
        <taxon>Panicum</taxon>
        <taxon>Panicum sect. Panicum</taxon>
    </lineage>
</organism>
<feature type="region of interest" description="Disordered" evidence="1">
    <location>
        <begin position="1"/>
        <end position="135"/>
    </location>
</feature>
<feature type="compositionally biased region" description="Low complexity" evidence="1">
    <location>
        <begin position="15"/>
        <end position="33"/>
    </location>
</feature>
<keyword evidence="3" id="KW-1185">Reference proteome</keyword>
<feature type="compositionally biased region" description="Basic residues" evidence="1">
    <location>
        <begin position="43"/>
        <end position="57"/>
    </location>
</feature>
<gene>
    <name evidence="2" type="ORF">C2845_PM08G16030</name>
</gene>
<accession>A0A3L6QWU9</accession>
<evidence type="ECO:0000313" key="3">
    <source>
        <dbReference type="Proteomes" id="UP000275267"/>
    </source>
</evidence>
<dbReference type="Proteomes" id="UP000275267">
    <property type="component" value="Unassembled WGS sequence"/>
</dbReference>